<dbReference type="OrthoDB" id="313431at2759"/>
<organism evidence="3 4">
    <name type="scientific">Stylonychia lemnae</name>
    <name type="common">Ciliate</name>
    <dbReference type="NCBI Taxonomy" id="5949"/>
    <lineage>
        <taxon>Eukaryota</taxon>
        <taxon>Sar</taxon>
        <taxon>Alveolata</taxon>
        <taxon>Ciliophora</taxon>
        <taxon>Intramacronucleata</taxon>
        <taxon>Spirotrichea</taxon>
        <taxon>Stichotrichia</taxon>
        <taxon>Sporadotrichida</taxon>
        <taxon>Oxytrichidae</taxon>
        <taxon>Stylonychinae</taxon>
        <taxon>Stylonychia</taxon>
    </lineage>
</organism>
<dbReference type="InterPro" id="IPR032675">
    <property type="entry name" value="LRR_dom_sf"/>
</dbReference>
<keyword evidence="2" id="KW-0677">Repeat</keyword>
<evidence type="ECO:0000313" key="3">
    <source>
        <dbReference type="EMBL" id="CDW71068.1"/>
    </source>
</evidence>
<dbReference type="CDD" id="cd21340">
    <property type="entry name" value="PPP1R42"/>
    <property type="match status" value="1"/>
</dbReference>
<dbReference type="InterPro" id="IPR050836">
    <property type="entry name" value="SDS22/Internalin_LRR"/>
</dbReference>
<dbReference type="AlphaFoldDB" id="A0A077ZM58"/>
<keyword evidence="4" id="KW-1185">Reference proteome</keyword>
<dbReference type="SUPFAM" id="SSF52058">
    <property type="entry name" value="L domain-like"/>
    <property type="match status" value="1"/>
</dbReference>
<name>A0A077ZM58_STYLE</name>
<dbReference type="Proteomes" id="UP000039865">
    <property type="component" value="Unassembled WGS sequence"/>
</dbReference>
<sequence>MDVETLNELQIGNPEITLQVIKNCAEGAYECIQAQQYEVKQQDRLFQDEEQKDYSINLEIQPKQKNLTKAIILLTLQSQNKTGRPLNPSQQESLMTKQTHLHLNGRKIQLIEKDSLASTPNIKVLYLFDNLINLIEPLSFSKLSHLIQLSLYNNQLKKIQGLEKLTSLRRLYLERNQISRLEGLTDCQQLEELYLSGQNLTNDQEFTFDDYSLAAISRSIKILDLSNSRVRFPQQLYYLEYLDSLNLSRNMIDDFDEQINPLLSTMNRLRNLNLNENPVQAVTQKYRDQVVLLSRSIEELDGKKITQQERQYLIQLVQRKQIKSQQHPQSKEGKKSEKFEVNGQNKVIHEHIELTKNQGNGSEDQENEIHNQQFEAAGTLDYYQHKALKGGKVLQNPQIKKKSANLNNNADFTNVGQSHMMTKHVPRLGKR</sequence>
<dbReference type="PANTHER" id="PTHR46652:SF3">
    <property type="entry name" value="LEUCINE-RICH REPEAT-CONTAINING PROTEIN 9"/>
    <property type="match status" value="1"/>
</dbReference>
<evidence type="ECO:0000313" key="4">
    <source>
        <dbReference type="Proteomes" id="UP000039865"/>
    </source>
</evidence>
<reference evidence="3 4" key="1">
    <citation type="submission" date="2014-06" db="EMBL/GenBank/DDBJ databases">
        <authorList>
            <person name="Swart Estienne"/>
        </authorList>
    </citation>
    <scope>NUCLEOTIDE SEQUENCE [LARGE SCALE GENOMIC DNA]</scope>
    <source>
        <strain evidence="3 4">130c</strain>
    </source>
</reference>
<gene>
    <name evidence="3" type="primary">Contig16124.g17179</name>
    <name evidence="3" type="ORF">STYLEM_7</name>
</gene>
<dbReference type="Gene3D" id="3.80.10.10">
    <property type="entry name" value="Ribonuclease Inhibitor"/>
    <property type="match status" value="2"/>
</dbReference>
<dbReference type="PROSITE" id="PS51450">
    <property type="entry name" value="LRR"/>
    <property type="match status" value="3"/>
</dbReference>
<keyword evidence="1" id="KW-0433">Leucine-rich repeat</keyword>
<dbReference type="Pfam" id="PF13855">
    <property type="entry name" value="LRR_8"/>
    <property type="match status" value="1"/>
</dbReference>
<dbReference type="SMART" id="SM00365">
    <property type="entry name" value="LRR_SD22"/>
    <property type="match status" value="3"/>
</dbReference>
<dbReference type="PANTHER" id="PTHR46652">
    <property type="entry name" value="LEUCINE-RICH REPEAT AND IQ DOMAIN-CONTAINING PROTEIN 1-RELATED"/>
    <property type="match status" value="1"/>
</dbReference>
<evidence type="ECO:0000256" key="2">
    <source>
        <dbReference type="ARBA" id="ARBA00022737"/>
    </source>
</evidence>
<dbReference type="InterPro" id="IPR001611">
    <property type="entry name" value="Leu-rich_rpt"/>
</dbReference>
<protein>
    <submittedName>
        <fullName evidence="3">Leucine-rich repeat protein</fullName>
    </submittedName>
</protein>
<dbReference type="SMART" id="SM00369">
    <property type="entry name" value="LRR_TYP"/>
    <property type="match status" value="3"/>
</dbReference>
<evidence type="ECO:0000256" key="1">
    <source>
        <dbReference type="ARBA" id="ARBA00022614"/>
    </source>
</evidence>
<dbReference type="EMBL" id="CCKQ01000008">
    <property type="protein sequence ID" value="CDW71068.1"/>
    <property type="molecule type" value="Genomic_DNA"/>
</dbReference>
<dbReference type="InterPro" id="IPR003591">
    <property type="entry name" value="Leu-rich_rpt_typical-subtyp"/>
</dbReference>
<dbReference type="InParanoid" id="A0A077ZM58"/>
<accession>A0A077ZM58</accession>
<proteinExistence type="predicted"/>